<keyword evidence="4" id="KW-0732">Signal</keyword>
<sequence>MRKIIIFLIIMLSLSSPVIAQERPLVITSIAPIAEIIREAFGESVQVEYLVPPGVDPHQYQLTPEQIEKIQKADVILTIGHLPAEEKIEEIEKEGILKGEVLGIEDYQKHGFHYLPERWYYNKNNPHGVWLDPYNALAIADAVKDVLSAFYPHESYFDIQYSLFRAKIEGMILSYQALNITGKRAIVELPSQQYAVEWMGMEVVSSIRPEEEVPARSVDELLEIAKTIDVIIYSEDSPTSLKEAAFELSRRSGVPAVEVSTTWIGKKYSEVLAQNSANILLAFKEPPYKEVPQSASLNTTYIFLSFIVGITLGAAIGVIIKK</sequence>
<dbReference type="KEGG" id="thei:K1720_03940"/>
<keyword evidence="5" id="KW-0812">Transmembrane</keyword>
<feature type="transmembrane region" description="Helical" evidence="5">
    <location>
        <begin position="301"/>
        <end position="320"/>
    </location>
</feature>
<keyword evidence="5" id="KW-0472">Membrane</keyword>
<gene>
    <name evidence="6" type="ORF">K1720_03940</name>
</gene>
<evidence type="ECO:0000313" key="7">
    <source>
        <dbReference type="Proteomes" id="UP001056425"/>
    </source>
</evidence>
<dbReference type="PANTHER" id="PTHR42953">
    <property type="entry name" value="HIGH-AFFINITY ZINC UPTAKE SYSTEM PROTEIN ZNUA-RELATED"/>
    <property type="match status" value="1"/>
</dbReference>
<evidence type="ECO:0000256" key="1">
    <source>
        <dbReference type="ARBA" id="ARBA00004196"/>
    </source>
</evidence>
<evidence type="ECO:0000313" key="6">
    <source>
        <dbReference type="EMBL" id="USH00606.1"/>
    </source>
</evidence>
<dbReference type="GO" id="GO:0030001">
    <property type="term" value="P:metal ion transport"/>
    <property type="evidence" value="ECO:0007669"/>
    <property type="project" value="InterPro"/>
</dbReference>
<evidence type="ECO:0000256" key="2">
    <source>
        <dbReference type="ARBA" id="ARBA00022448"/>
    </source>
</evidence>
<reference evidence="6 7" key="1">
    <citation type="submission" date="2021-08" db="EMBL/GenBank/DDBJ databases">
        <title>Thermococcus onnuriiensis IOH2.</title>
        <authorList>
            <person name="Park Y.-J."/>
        </authorList>
    </citation>
    <scope>NUCLEOTIDE SEQUENCE [LARGE SCALE GENOMIC DNA]</scope>
    <source>
        <strain evidence="6 7">IOH2</strain>
    </source>
</reference>
<dbReference type="Pfam" id="PF01297">
    <property type="entry name" value="ZnuA"/>
    <property type="match status" value="1"/>
</dbReference>
<dbReference type="AlphaFoldDB" id="A0A9E7MBJ1"/>
<name>A0A9E7MBJ1_9EURY</name>
<dbReference type="RefSeq" id="WP_251950102.1">
    <property type="nucleotide sequence ID" value="NZ_CP080572.1"/>
</dbReference>
<dbReference type="InterPro" id="IPR006127">
    <property type="entry name" value="ZnuA-like"/>
</dbReference>
<dbReference type="Gene3D" id="3.40.50.1980">
    <property type="entry name" value="Nitrogenase molybdenum iron protein domain"/>
    <property type="match status" value="1"/>
</dbReference>
<accession>A0A9E7MBJ1</accession>
<keyword evidence="7" id="KW-1185">Reference proteome</keyword>
<evidence type="ECO:0000256" key="5">
    <source>
        <dbReference type="SAM" id="Phobius"/>
    </source>
</evidence>
<keyword evidence="3" id="KW-0479">Metal-binding</keyword>
<dbReference type="GO" id="GO:0046872">
    <property type="term" value="F:metal ion binding"/>
    <property type="evidence" value="ECO:0007669"/>
    <property type="project" value="UniProtKB-KW"/>
</dbReference>
<organism evidence="6 7">
    <name type="scientific">Thermococcus argininiproducens</name>
    <dbReference type="NCBI Taxonomy" id="2866384"/>
    <lineage>
        <taxon>Archaea</taxon>
        <taxon>Methanobacteriati</taxon>
        <taxon>Methanobacteriota</taxon>
        <taxon>Thermococci</taxon>
        <taxon>Thermococcales</taxon>
        <taxon>Thermococcaceae</taxon>
        <taxon>Thermococcus</taxon>
    </lineage>
</organism>
<evidence type="ECO:0000256" key="4">
    <source>
        <dbReference type="ARBA" id="ARBA00022729"/>
    </source>
</evidence>
<keyword evidence="5" id="KW-1133">Transmembrane helix</keyword>
<dbReference type="EMBL" id="CP080572">
    <property type="protein sequence ID" value="USH00606.1"/>
    <property type="molecule type" value="Genomic_DNA"/>
</dbReference>
<keyword evidence="2" id="KW-0813">Transport</keyword>
<protein>
    <submittedName>
        <fullName evidence="6">Zinc ABC transporter substrate-binding protein</fullName>
    </submittedName>
</protein>
<proteinExistence type="predicted"/>
<dbReference type="PANTHER" id="PTHR42953:SF1">
    <property type="entry name" value="METAL-BINDING PROTEIN HI_0362-RELATED"/>
    <property type="match status" value="1"/>
</dbReference>
<comment type="subcellular location">
    <subcellularLocation>
        <location evidence="1">Cell envelope</location>
    </subcellularLocation>
</comment>
<dbReference type="SUPFAM" id="SSF53807">
    <property type="entry name" value="Helical backbone' metal receptor"/>
    <property type="match status" value="1"/>
</dbReference>
<dbReference type="Proteomes" id="UP001056425">
    <property type="component" value="Chromosome"/>
</dbReference>
<dbReference type="GeneID" id="72777467"/>
<evidence type="ECO:0000256" key="3">
    <source>
        <dbReference type="ARBA" id="ARBA00022723"/>
    </source>
</evidence>
<dbReference type="InterPro" id="IPR050492">
    <property type="entry name" value="Bact_metal-bind_prot9"/>
</dbReference>